<evidence type="ECO:0000256" key="9">
    <source>
        <dbReference type="ARBA" id="ARBA00022842"/>
    </source>
</evidence>
<comment type="caution">
    <text evidence="18">The sequence shown here is derived from an EMBL/GenBank/DDBJ whole genome shotgun (WGS) entry which is preliminary data.</text>
</comment>
<dbReference type="PANTHER" id="PTHR43295:SF9">
    <property type="entry name" value="BIOSYNTHETIC ARGININE DECARBOXYLASE"/>
    <property type="match status" value="1"/>
</dbReference>
<dbReference type="PRINTS" id="PR01179">
    <property type="entry name" value="ODADCRBXLASE"/>
</dbReference>
<keyword evidence="10 15" id="KW-0663">Pyridoxal phosphate</keyword>
<dbReference type="Pfam" id="PF17944">
    <property type="entry name" value="Arg_decarbox_C"/>
    <property type="match status" value="1"/>
</dbReference>
<evidence type="ECO:0000256" key="10">
    <source>
        <dbReference type="ARBA" id="ARBA00022898"/>
    </source>
</evidence>
<dbReference type="InterPro" id="IPR041128">
    <property type="entry name" value="Arg_decarbox_C"/>
</dbReference>
<dbReference type="Proteomes" id="UP001190700">
    <property type="component" value="Unassembled WGS sequence"/>
</dbReference>
<evidence type="ECO:0000259" key="17">
    <source>
        <dbReference type="Pfam" id="PF17944"/>
    </source>
</evidence>
<comment type="similarity">
    <text evidence="5 15">Belongs to the Orn/Lys/Arg decarboxylase class-II family. SpeA subfamily.</text>
</comment>
<reference evidence="18 19" key="1">
    <citation type="journal article" date="2015" name="Genome Biol. Evol.">
        <title>Comparative Genomics of a Bacterivorous Green Alga Reveals Evolutionary Causalities and Consequences of Phago-Mixotrophic Mode of Nutrition.</title>
        <authorList>
            <person name="Burns J.A."/>
            <person name="Paasch A."/>
            <person name="Narechania A."/>
            <person name="Kim E."/>
        </authorList>
    </citation>
    <scope>NUCLEOTIDE SEQUENCE [LARGE SCALE GENOMIC DNA]</scope>
    <source>
        <strain evidence="18 19">PLY_AMNH</strain>
    </source>
</reference>
<dbReference type="InterPro" id="IPR009006">
    <property type="entry name" value="Ala_racemase/Decarboxylase_C"/>
</dbReference>
<dbReference type="GO" id="GO:0046872">
    <property type="term" value="F:metal ion binding"/>
    <property type="evidence" value="ECO:0007669"/>
    <property type="project" value="UniProtKB-KW"/>
</dbReference>
<keyword evidence="8 15" id="KW-0210">Decarboxylase</keyword>
<comment type="pathway">
    <text evidence="4 15">Amine and polyamine biosynthesis; agmatine biosynthesis; agmatine from L-arginine: step 1/1.</text>
</comment>
<dbReference type="Gene3D" id="3.20.20.10">
    <property type="entry name" value="Alanine racemase"/>
    <property type="match status" value="1"/>
</dbReference>
<comment type="catalytic activity">
    <reaction evidence="14 15">
        <text>L-arginine + H(+) = agmatine + CO2</text>
        <dbReference type="Rhea" id="RHEA:17641"/>
        <dbReference type="ChEBI" id="CHEBI:15378"/>
        <dbReference type="ChEBI" id="CHEBI:16526"/>
        <dbReference type="ChEBI" id="CHEBI:32682"/>
        <dbReference type="ChEBI" id="CHEBI:58145"/>
        <dbReference type="EC" id="4.1.1.19"/>
    </reaction>
</comment>
<keyword evidence="9 15" id="KW-0460">Magnesium</keyword>
<dbReference type="InterPro" id="IPR029066">
    <property type="entry name" value="PLP-binding_barrel"/>
</dbReference>
<dbReference type="InterPro" id="IPR040634">
    <property type="entry name" value="Arg_decarb_HB"/>
</dbReference>
<evidence type="ECO:0000256" key="5">
    <source>
        <dbReference type="ARBA" id="ARBA00008357"/>
    </source>
</evidence>
<comment type="cofactor">
    <cofactor evidence="2 15">
        <name>Mg(2+)</name>
        <dbReference type="ChEBI" id="CHEBI:18420"/>
    </cofactor>
</comment>
<evidence type="ECO:0000256" key="15">
    <source>
        <dbReference type="RuleBase" id="RU003740"/>
    </source>
</evidence>
<dbReference type="PANTHER" id="PTHR43295">
    <property type="entry name" value="ARGININE DECARBOXYLASE"/>
    <property type="match status" value="1"/>
</dbReference>
<keyword evidence="11 15" id="KW-0745">Spermidine biosynthesis</keyword>
<dbReference type="SUPFAM" id="SSF51419">
    <property type="entry name" value="PLP-binding barrel"/>
    <property type="match status" value="1"/>
</dbReference>
<keyword evidence="19" id="KW-1185">Reference proteome</keyword>
<dbReference type="GO" id="GO:0008295">
    <property type="term" value="P:spermidine biosynthetic process"/>
    <property type="evidence" value="ECO:0007669"/>
    <property type="project" value="UniProtKB-KW"/>
</dbReference>
<evidence type="ECO:0000256" key="11">
    <source>
        <dbReference type="ARBA" id="ARBA00023066"/>
    </source>
</evidence>
<evidence type="ECO:0000256" key="1">
    <source>
        <dbReference type="ARBA" id="ARBA00001933"/>
    </source>
</evidence>
<dbReference type="InterPro" id="IPR000183">
    <property type="entry name" value="Orn/DAP/Arg_de-COase"/>
</dbReference>
<gene>
    <name evidence="18" type="ORF">CYMTET_30701</name>
</gene>
<evidence type="ECO:0000313" key="18">
    <source>
        <dbReference type="EMBL" id="KAK3260343.1"/>
    </source>
</evidence>
<feature type="domain" description="Arginine decarboxylase C-terminal helical" evidence="17">
    <location>
        <begin position="399"/>
        <end position="443"/>
    </location>
</feature>
<evidence type="ECO:0000256" key="2">
    <source>
        <dbReference type="ARBA" id="ARBA00001946"/>
    </source>
</evidence>
<organism evidence="18 19">
    <name type="scientific">Cymbomonas tetramitiformis</name>
    <dbReference type="NCBI Taxonomy" id="36881"/>
    <lineage>
        <taxon>Eukaryota</taxon>
        <taxon>Viridiplantae</taxon>
        <taxon>Chlorophyta</taxon>
        <taxon>Pyramimonadophyceae</taxon>
        <taxon>Pyramimonadales</taxon>
        <taxon>Pyramimonadaceae</taxon>
        <taxon>Cymbomonas</taxon>
    </lineage>
</organism>
<evidence type="ECO:0000256" key="6">
    <source>
        <dbReference type="ARBA" id="ARBA00012426"/>
    </source>
</evidence>
<dbReference type="GO" id="GO:0006527">
    <property type="term" value="P:L-arginine catabolic process"/>
    <property type="evidence" value="ECO:0007669"/>
    <property type="project" value="InterPro"/>
</dbReference>
<comment type="cofactor">
    <cofactor evidence="1 15">
        <name>pyridoxal 5'-phosphate</name>
        <dbReference type="ChEBI" id="CHEBI:597326"/>
    </cofactor>
</comment>
<keyword evidence="13 15" id="KW-0456">Lyase</keyword>
<evidence type="ECO:0000256" key="8">
    <source>
        <dbReference type="ARBA" id="ARBA00022793"/>
    </source>
</evidence>
<evidence type="ECO:0000256" key="14">
    <source>
        <dbReference type="ARBA" id="ARBA00049309"/>
    </source>
</evidence>
<proteinExistence type="inferred from homology"/>
<evidence type="ECO:0000256" key="7">
    <source>
        <dbReference type="ARBA" id="ARBA00022723"/>
    </source>
</evidence>
<accession>A0AAE0KTP5</accession>
<comment type="function">
    <text evidence="3">Catalyzes the biosynthesis of agmatine from arginine.</text>
</comment>
<keyword evidence="12" id="KW-0620">Polyamine biosynthesis</keyword>
<dbReference type="Pfam" id="PF17810">
    <property type="entry name" value="Arg_decarb_HB"/>
    <property type="match status" value="1"/>
</dbReference>
<dbReference type="AlphaFoldDB" id="A0AAE0KTP5"/>
<name>A0AAE0KTP5_9CHLO</name>
<dbReference type="EMBL" id="LGRX02017837">
    <property type="protein sequence ID" value="KAK3260343.1"/>
    <property type="molecule type" value="Genomic_DNA"/>
</dbReference>
<evidence type="ECO:0000313" key="19">
    <source>
        <dbReference type="Proteomes" id="UP001190700"/>
    </source>
</evidence>
<evidence type="ECO:0000256" key="12">
    <source>
        <dbReference type="ARBA" id="ARBA00023115"/>
    </source>
</evidence>
<feature type="domain" description="Arginine decarboxylase helical bundle" evidence="16">
    <location>
        <begin position="122"/>
        <end position="180"/>
    </location>
</feature>
<evidence type="ECO:0000256" key="3">
    <source>
        <dbReference type="ARBA" id="ARBA00002257"/>
    </source>
</evidence>
<dbReference type="InterPro" id="IPR002985">
    <property type="entry name" value="Arg_decrbxlase"/>
</dbReference>
<evidence type="ECO:0000256" key="4">
    <source>
        <dbReference type="ARBA" id="ARBA00004773"/>
    </source>
</evidence>
<dbReference type="Gene3D" id="1.20.58.930">
    <property type="match status" value="1"/>
</dbReference>
<keyword evidence="7" id="KW-0479">Metal-binding</keyword>
<evidence type="ECO:0000259" key="16">
    <source>
        <dbReference type="Pfam" id="PF17810"/>
    </source>
</evidence>
<dbReference type="GO" id="GO:0008792">
    <property type="term" value="F:arginine decarboxylase activity"/>
    <property type="evidence" value="ECO:0007669"/>
    <property type="project" value="UniProtKB-EC"/>
</dbReference>
<dbReference type="Gene3D" id="2.40.37.10">
    <property type="entry name" value="Lyase, Ornithine Decarboxylase, Chain A, domain 1"/>
    <property type="match status" value="1"/>
</dbReference>
<sequence length="446" mass="48050">MRHVLHRVNGEEDRAYAGGNVQGSSSSANYTVQNYANDVVAAVQDVCIQKGVPPPILVSESGRALASHQSVLCFDVRAVSSGSAAADDEDAMDVLSSPVFQAVLPEEPEVGDSSTAGAGAYMLKTFREVYTTMGAHNYREAYNDSLHFQGEARSLFRLGVLSLHQAAAADELLTAVRRRALCEASAALKGTDDYSSLPEELAAAARASTSLYHINLSIFRSCPDTWAIGQVFPVMPLHRLDEPPTVRARLADLTCDSDGQVDQFILSPHARWNNVDGSRGPVSDTLLLHDTQPVPCSVESSAAECSSGGAALVAPQHEQYVLGLFLAGAYQEVMGNSHNLFGSTSLVHIWTAANKPNPRARSSYLGGSSAASPRHRVMIEVTPGQTTEEVMRSGTPTKYSRETMMEELRADALKAVTLAQLAPEEAQKLIDNFERAFDSYTYLAQQ</sequence>
<protein>
    <recommendedName>
        <fullName evidence="6 15">Arginine decarboxylase</fullName>
        <ecNumber evidence="6 15">4.1.1.19</ecNumber>
    </recommendedName>
</protein>
<evidence type="ECO:0000256" key="13">
    <source>
        <dbReference type="ARBA" id="ARBA00023239"/>
    </source>
</evidence>
<dbReference type="EC" id="4.1.1.19" evidence="6 15"/>